<proteinExistence type="predicted"/>
<name>A0ABS5LX67_9BURK</name>
<comment type="caution">
    <text evidence="2">The sequence shown here is derived from an EMBL/GenBank/DDBJ whole genome shotgun (WGS) entry which is preliminary data.</text>
</comment>
<dbReference type="EMBL" id="JAANES010000005">
    <property type="protein sequence ID" value="MBS3021076.1"/>
    <property type="molecule type" value="Genomic_DNA"/>
</dbReference>
<evidence type="ECO:0008006" key="4">
    <source>
        <dbReference type="Google" id="ProtNLM"/>
    </source>
</evidence>
<organism evidence="2 3">
    <name type="scientific">Comamonas brasiliensis</name>
    <dbReference type="NCBI Taxonomy" id="1812482"/>
    <lineage>
        <taxon>Bacteria</taxon>
        <taxon>Pseudomonadati</taxon>
        <taxon>Pseudomonadota</taxon>
        <taxon>Betaproteobacteria</taxon>
        <taxon>Burkholderiales</taxon>
        <taxon>Comamonadaceae</taxon>
        <taxon>Comamonas</taxon>
    </lineage>
</organism>
<dbReference type="Gene3D" id="2.60.40.1090">
    <property type="entry name" value="Fimbrial-type adhesion domain"/>
    <property type="match status" value="1"/>
</dbReference>
<keyword evidence="3" id="KW-1185">Reference proteome</keyword>
<evidence type="ECO:0000313" key="2">
    <source>
        <dbReference type="EMBL" id="MBS3021076.1"/>
    </source>
</evidence>
<evidence type="ECO:0000256" key="1">
    <source>
        <dbReference type="SAM" id="SignalP"/>
    </source>
</evidence>
<gene>
    <name evidence="2" type="ORF">DJFAAGMI_03840</name>
</gene>
<dbReference type="InterPro" id="IPR008966">
    <property type="entry name" value="Adhesion_dom_sf"/>
</dbReference>
<protein>
    <recommendedName>
        <fullName evidence="4">Fimbrial protein</fullName>
    </recommendedName>
</protein>
<sequence>MKTLFRPSSPSSRWAWVAKAMAACAVTAGALHAPAALAAGGQSCEASTMQAHGAWNILQDFTGIQNGVPIADVTFSQLITAHQVQANFTTSPSIIMPFATGPYQTLPLQTFPGLGLRLKWAGYEDVLNASLSNALPPIGTVIAGPVAYWNPARFATSSLGAQTKQYRFKWKFELVVTDVRAYAGGVGDFSRETALGSMQMFVTVSDIYPTIVNQSCAPVINDIANALIGGVIALPELPKPPTPTCQFPIANNLTQSVTIPKGTTGSVPTNGASRAEGSSGERQFFIQAVNCGANSNYEMYFSDANAGGGGGNTYLTTTGPLAGKVNLRMYSGSNTNPIQFGAPPAGGSQPSFAAGVTQSGTFAGQTVTHPLTVQYVRAPGYAAGALTADQLTAQATVTVLYP</sequence>
<accession>A0ABS5LX67</accession>
<reference evidence="2 3" key="1">
    <citation type="submission" date="2020-03" db="EMBL/GenBank/DDBJ databases">
        <title>The role of nitrogen metabolism on polyethylene biodegradation.</title>
        <authorList>
            <person name="Peixoto J."/>
            <person name="Vizzotto C.S."/>
            <person name="Ramos A."/>
            <person name="Alves G."/>
            <person name="Steindorff A."/>
            <person name="Kruger R."/>
        </authorList>
    </citation>
    <scope>NUCLEOTIDE SEQUENCE [LARGE SCALE GENOMIC DNA]</scope>
    <source>
        <strain evidence="2 3">PE63</strain>
    </source>
</reference>
<evidence type="ECO:0000313" key="3">
    <source>
        <dbReference type="Proteomes" id="UP001647436"/>
    </source>
</evidence>
<dbReference type="InterPro" id="IPR036937">
    <property type="entry name" value="Adhesion_dom_fimbrial_sf"/>
</dbReference>
<feature type="signal peptide" evidence="1">
    <location>
        <begin position="1"/>
        <end position="38"/>
    </location>
</feature>
<dbReference type="SUPFAM" id="SSF49401">
    <property type="entry name" value="Bacterial adhesins"/>
    <property type="match status" value="1"/>
</dbReference>
<dbReference type="RefSeq" id="WP_211458454.1">
    <property type="nucleotide sequence ID" value="NZ_JAANES010000005.1"/>
</dbReference>
<dbReference type="Proteomes" id="UP001647436">
    <property type="component" value="Unassembled WGS sequence"/>
</dbReference>
<keyword evidence="1" id="KW-0732">Signal</keyword>
<feature type="chain" id="PRO_5047251823" description="Fimbrial protein" evidence="1">
    <location>
        <begin position="39"/>
        <end position="402"/>
    </location>
</feature>